<accession>A0ABY3R7M4</accession>
<dbReference type="RefSeq" id="WP_231318896.1">
    <property type="nucleotide sequence ID" value="NZ_CP088156.1"/>
</dbReference>
<evidence type="ECO:0000313" key="1">
    <source>
        <dbReference type="EMBL" id="UFZ03027.1"/>
    </source>
</evidence>
<keyword evidence="2" id="KW-1185">Reference proteome</keyword>
<proteinExistence type="predicted"/>
<organism evidence="1 2">
    <name type="scientific">Bradyrhizobium ontarionense</name>
    <dbReference type="NCBI Taxonomy" id="2898149"/>
    <lineage>
        <taxon>Bacteria</taxon>
        <taxon>Pseudomonadati</taxon>
        <taxon>Pseudomonadota</taxon>
        <taxon>Alphaproteobacteria</taxon>
        <taxon>Hyphomicrobiales</taxon>
        <taxon>Nitrobacteraceae</taxon>
        <taxon>Bradyrhizobium</taxon>
    </lineage>
</organism>
<name>A0ABY3R7M4_9BRAD</name>
<evidence type="ECO:0000313" key="2">
    <source>
        <dbReference type="Proteomes" id="UP001431010"/>
    </source>
</evidence>
<sequence>MLDNAKIANIARQVATANLSSSAAVTDVTTSPYADSEGRDALRITIVLSPIQGTNIEGEAVLDTLVQIQEQLQAAGEDRFPLIEYEAENEAVGDT</sequence>
<gene>
    <name evidence="1" type="ORF">LQG66_27810</name>
</gene>
<dbReference type="Proteomes" id="UP001431010">
    <property type="component" value="Chromosome"/>
</dbReference>
<dbReference type="EMBL" id="CP088156">
    <property type="protein sequence ID" value="UFZ03027.1"/>
    <property type="molecule type" value="Genomic_DNA"/>
</dbReference>
<reference evidence="1" key="1">
    <citation type="journal article" date="2024" name="Antonie Van Leeuwenhoek">
        <title>Bradyrhizobium ontarionense sp. nov., a novel bacterial symbiont isolated from Aeschynomene indica (Indian jointvetch), harbours photosynthesis, nitrogen fixation and nitrous oxide (N2O) reductase genes.</title>
        <authorList>
            <person name="Bromfield E.S.P."/>
            <person name="Cloutier S."/>
        </authorList>
    </citation>
    <scope>NUCLEOTIDE SEQUENCE</scope>
    <source>
        <strain evidence="1">A19</strain>
    </source>
</reference>
<protein>
    <submittedName>
        <fullName evidence="1">Uncharacterized protein</fullName>
    </submittedName>
</protein>